<dbReference type="InterPro" id="IPR036249">
    <property type="entry name" value="Thioredoxin-like_sf"/>
</dbReference>
<dbReference type="Proteomes" id="UP000050482">
    <property type="component" value="Unassembled WGS sequence"/>
</dbReference>
<gene>
    <name evidence="2" type="ORF">AN477_19415</name>
</gene>
<dbReference type="RefSeq" id="WP_054970844.1">
    <property type="nucleotide sequence ID" value="NZ_LJCO01000083.1"/>
</dbReference>
<comment type="similarity">
    <text evidence="1">Belongs to the ArsC family.</text>
</comment>
<evidence type="ECO:0008006" key="4">
    <source>
        <dbReference type="Google" id="ProtNLM"/>
    </source>
</evidence>
<dbReference type="STRING" id="471514.AN477_19415"/>
<protein>
    <recommendedName>
        <fullName evidence="4">Arsenate reductase</fullName>
    </recommendedName>
</protein>
<organism evidence="2 3">
    <name type="scientific">Alicyclobacillus ferrooxydans</name>
    <dbReference type="NCBI Taxonomy" id="471514"/>
    <lineage>
        <taxon>Bacteria</taxon>
        <taxon>Bacillati</taxon>
        <taxon>Bacillota</taxon>
        <taxon>Bacilli</taxon>
        <taxon>Bacillales</taxon>
        <taxon>Alicyclobacillaceae</taxon>
        <taxon>Alicyclobacillus</taxon>
    </lineage>
</organism>
<keyword evidence="3" id="KW-1185">Reference proteome</keyword>
<reference evidence="2 3" key="1">
    <citation type="submission" date="2015-09" db="EMBL/GenBank/DDBJ databases">
        <title>Draft genome sequence of Alicyclobacillus ferrooxydans DSM 22381.</title>
        <authorList>
            <person name="Hemp J."/>
        </authorList>
    </citation>
    <scope>NUCLEOTIDE SEQUENCE [LARGE SCALE GENOMIC DNA]</scope>
    <source>
        <strain evidence="2 3">TC-34</strain>
    </source>
</reference>
<dbReference type="AlphaFoldDB" id="A0A0P9C9P6"/>
<dbReference type="CDD" id="cd02977">
    <property type="entry name" value="ArsC_family"/>
    <property type="match status" value="1"/>
</dbReference>
<proteinExistence type="inferred from homology"/>
<dbReference type="PANTHER" id="PTHR30041:SF8">
    <property type="entry name" value="PROTEIN YFFB"/>
    <property type="match status" value="1"/>
</dbReference>
<accession>A0A0P9C9P6</accession>
<dbReference type="Gene3D" id="3.40.30.10">
    <property type="entry name" value="Glutaredoxin"/>
    <property type="match status" value="1"/>
</dbReference>
<name>A0A0P9C9P6_9BACL</name>
<dbReference type="PROSITE" id="PS51353">
    <property type="entry name" value="ARSC"/>
    <property type="match status" value="1"/>
</dbReference>
<dbReference type="PATRIC" id="fig|471514.4.peg.3989"/>
<dbReference type="SUPFAM" id="SSF52833">
    <property type="entry name" value="Thioredoxin-like"/>
    <property type="match status" value="1"/>
</dbReference>
<dbReference type="OrthoDB" id="9794155at2"/>
<dbReference type="PANTHER" id="PTHR30041">
    <property type="entry name" value="ARSENATE REDUCTASE"/>
    <property type="match status" value="1"/>
</dbReference>
<dbReference type="InterPro" id="IPR006660">
    <property type="entry name" value="Arsenate_reductase-like"/>
</dbReference>
<dbReference type="InterPro" id="IPR006504">
    <property type="entry name" value="Tscrpt_reg_Spx/MgsR"/>
</dbReference>
<dbReference type="NCBIfam" id="TIGR01617">
    <property type="entry name" value="arsC_related"/>
    <property type="match status" value="1"/>
</dbReference>
<comment type="caution">
    <text evidence="2">The sequence shown here is derived from an EMBL/GenBank/DDBJ whole genome shotgun (WGS) entry which is preliminary data.</text>
</comment>
<dbReference type="EMBL" id="LJCO01000083">
    <property type="protein sequence ID" value="KPV42100.1"/>
    <property type="molecule type" value="Genomic_DNA"/>
</dbReference>
<evidence type="ECO:0000313" key="3">
    <source>
        <dbReference type="Proteomes" id="UP000050482"/>
    </source>
</evidence>
<evidence type="ECO:0000256" key="1">
    <source>
        <dbReference type="PROSITE-ProRule" id="PRU01282"/>
    </source>
</evidence>
<dbReference type="Pfam" id="PF03960">
    <property type="entry name" value="ArsC"/>
    <property type="match status" value="1"/>
</dbReference>
<sequence>MEFYGYKKCSTCRNAHNHLKNGGIELDFHDFVVSPPSVDTIKSWVEAYGEGVMPFVNTKGTRYRELGLAQKNLSDEEWLTMLSNDGKLLKRPVLVTDNGVLVGYDKAKYDKLISNQ</sequence>
<evidence type="ECO:0000313" key="2">
    <source>
        <dbReference type="EMBL" id="KPV42100.1"/>
    </source>
</evidence>